<evidence type="ECO:0000313" key="10">
    <source>
        <dbReference type="EMBL" id="QQS81853.1"/>
    </source>
</evidence>
<feature type="transmembrane region" description="Helical" evidence="8">
    <location>
        <begin position="191"/>
        <end position="216"/>
    </location>
</feature>
<dbReference type="OrthoDB" id="9780162at2"/>
<accession>A0A143PCV5</accession>
<evidence type="ECO:0000256" key="1">
    <source>
        <dbReference type="ARBA" id="ARBA00004651"/>
    </source>
</evidence>
<dbReference type="EMBL" id="CP068073">
    <property type="protein sequence ID" value="QQS81853.1"/>
    <property type="molecule type" value="Genomic_DNA"/>
</dbReference>
<feature type="transmembrane region" description="Helical" evidence="8">
    <location>
        <begin position="331"/>
        <end position="350"/>
    </location>
</feature>
<keyword evidence="7 8" id="KW-0472">Membrane</keyword>
<feature type="transmembrane region" description="Helical" evidence="8">
    <location>
        <begin position="120"/>
        <end position="139"/>
    </location>
</feature>
<keyword evidence="13" id="KW-1185">Reference proteome</keyword>
<feature type="transmembrane region" description="Helical" evidence="8">
    <location>
        <begin position="12"/>
        <end position="30"/>
    </location>
</feature>
<feature type="transmembrane region" description="Helical" evidence="8">
    <location>
        <begin position="427"/>
        <end position="445"/>
    </location>
</feature>
<evidence type="ECO:0000256" key="4">
    <source>
        <dbReference type="ARBA" id="ARBA00022692"/>
    </source>
</evidence>
<feature type="domain" description="Amino acid permease/ SLC12A" evidence="9">
    <location>
        <begin position="13"/>
        <end position="453"/>
    </location>
</feature>
<evidence type="ECO:0000256" key="8">
    <source>
        <dbReference type="SAM" id="Phobius"/>
    </source>
</evidence>
<dbReference type="Pfam" id="PF00324">
    <property type="entry name" value="AA_permease"/>
    <property type="match status" value="1"/>
</dbReference>
<dbReference type="GO" id="GO:0006865">
    <property type="term" value="P:amino acid transport"/>
    <property type="evidence" value="ECO:0007669"/>
    <property type="project" value="UniProtKB-KW"/>
</dbReference>
<dbReference type="RefSeq" id="WP_047131554.1">
    <property type="nucleotide sequence ID" value="NZ_CP015114.1"/>
</dbReference>
<feature type="transmembrane region" description="Helical" evidence="8">
    <location>
        <begin position="402"/>
        <end position="421"/>
    </location>
</feature>
<feature type="transmembrane region" description="Helical" evidence="8">
    <location>
        <begin position="151"/>
        <end position="171"/>
    </location>
</feature>
<keyword evidence="4 8" id="KW-0812">Transmembrane</keyword>
<dbReference type="GO" id="GO:0005886">
    <property type="term" value="C:plasma membrane"/>
    <property type="evidence" value="ECO:0007669"/>
    <property type="project" value="UniProtKB-SubCell"/>
</dbReference>
<sequence>MGQKLQKELSNRHIQLIAIGGAIGTGLFLGSGQTIKLTGPSIFIAYIIIGMFLFAFMRGLGELLLSNTKFNSFVDIANEYLGPFGGFVIGWTYWFCWIVSSMSDLTAIGQYIAYWLPQVPNWISVLFVVLVLIAFNLLGAKLFGELEFWFALIKIITILALIVVGLILIFFSFKTDHGTASFSNLVSHGGMFPHGAFGFLMAFQMAIYSFIGIELIGVTAGETKDREKTIPKAINNVPVRILLFYVGSLIIITSVVPWNTLSENSSPFVKVFGLIGIPFAASLVNFVVITAAASATNSGIYSNSRILFGLAEQGLGPKVLGKVNNHGVPHISMLLSSLLLLFAALLNYVFPNAVQLFIYVTTLSTVLYLFVWTLIIISYIVYAFKNKKEHKANDFKLPGGPYTAFAVLAFFIFAYVLLLFTDETRKALFVSPIWFIFMIIMYQKYKNNARANVQKMREGNKPKAD</sequence>
<protein>
    <submittedName>
        <fullName evidence="11">Amino acid permease</fullName>
    </submittedName>
</protein>
<dbReference type="GO" id="GO:0055085">
    <property type="term" value="P:transmembrane transport"/>
    <property type="evidence" value="ECO:0007669"/>
    <property type="project" value="InterPro"/>
</dbReference>
<comment type="subcellular location">
    <subcellularLocation>
        <location evidence="1">Cell membrane</location>
        <topology evidence="1">Multi-pass membrane protein</topology>
    </subcellularLocation>
</comment>
<gene>
    <name evidence="11" type="ORF">EIG99_11715</name>
    <name evidence="10" type="ORF">I6J05_07925</name>
</gene>
<evidence type="ECO:0000313" key="12">
    <source>
        <dbReference type="Proteomes" id="UP000293854"/>
    </source>
</evidence>
<feature type="transmembrane region" description="Helical" evidence="8">
    <location>
        <begin position="271"/>
        <end position="295"/>
    </location>
</feature>
<evidence type="ECO:0000256" key="7">
    <source>
        <dbReference type="ARBA" id="ARBA00023136"/>
    </source>
</evidence>
<dbReference type="FunFam" id="1.20.1740.10:FF:000001">
    <property type="entry name" value="Amino acid permease"/>
    <property type="match status" value="1"/>
</dbReference>
<dbReference type="PIRSF" id="PIRSF006060">
    <property type="entry name" value="AA_transporter"/>
    <property type="match status" value="1"/>
</dbReference>
<dbReference type="AlphaFoldDB" id="A0A143PCV5"/>
<name>A0A143PCV5_9STAP</name>
<dbReference type="InterPro" id="IPR004841">
    <property type="entry name" value="AA-permease/SLC12A_dom"/>
</dbReference>
<keyword evidence="6 8" id="KW-1133">Transmembrane helix</keyword>
<feature type="transmembrane region" description="Helical" evidence="8">
    <location>
        <begin position="237"/>
        <end position="259"/>
    </location>
</feature>
<keyword evidence="3" id="KW-1003">Cell membrane</keyword>
<dbReference type="Gene3D" id="1.20.1740.10">
    <property type="entry name" value="Amino acid/polyamine transporter I"/>
    <property type="match status" value="1"/>
</dbReference>
<dbReference type="GeneID" id="93725793"/>
<feature type="transmembrane region" description="Helical" evidence="8">
    <location>
        <begin position="356"/>
        <end position="382"/>
    </location>
</feature>
<feature type="transmembrane region" description="Helical" evidence="8">
    <location>
        <begin position="80"/>
        <end position="100"/>
    </location>
</feature>
<dbReference type="EMBL" id="RQTE01000288">
    <property type="protein sequence ID" value="RZI00371.1"/>
    <property type="molecule type" value="Genomic_DNA"/>
</dbReference>
<evidence type="ECO:0000259" key="9">
    <source>
        <dbReference type="Pfam" id="PF00324"/>
    </source>
</evidence>
<reference evidence="11 12" key="1">
    <citation type="submission" date="2018-11" db="EMBL/GenBank/DDBJ databases">
        <title>Genomic profiling of Staphylococcus species from a Poultry farm system in KwaZulu-Natal, South Africa.</title>
        <authorList>
            <person name="Amoako D.G."/>
            <person name="Somboro A.M."/>
            <person name="Abia A.L.K."/>
            <person name="Bester L.A."/>
            <person name="Essack S.Y."/>
        </authorList>
    </citation>
    <scope>NUCLEOTIDE SEQUENCE [LARGE SCALE GENOMIC DNA]</scope>
    <source>
        <strain evidence="11 12">SA11</strain>
    </source>
</reference>
<keyword evidence="2" id="KW-0813">Transport</keyword>
<dbReference type="PANTHER" id="PTHR43495:SF2">
    <property type="entry name" value="D-SERINE_D-ALANINE_GLYCINE TRANSPORTER"/>
    <property type="match status" value="1"/>
</dbReference>
<proteinExistence type="predicted"/>
<evidence type="ECO:0000256" key="5">
    <source>
        <dbReference type="ARBA" id="ARBA00022970"/>
    </source>
</evidence>
<dbReference type="Proteomes" id="UP000595942">
    <property type="component" value="Chromosome"/>
</dbReference>
<organism evidence="11 12">
    <name type="scientific">Staphylococcus condimenti</name>
    <dbReference type="NCBI Taxonomy" id="70255"/>
    <lineage>
        <taxon>Bacteria</taxon>
        <taxon>Bacillati</taxon>
        <taxon>Bacillota</taxon>
        <taxon>Bacilli</taxon>
        <taxon>Bacillales</taxon>
        <taxon>Staphylococcaceae</taxon>
        <taxon>Staphylococcus</taxon>
    </lineage>
</organism>
<evidence type="ECO:0000256" key="2">
    <source>
        <dbReference type="ARBA" id="ARBA00022448"/>
    </source>
</evidence>
<evidence type="ECO:0000256" key="6">
    <source>
        <dbReference type="ARBA" id="ARBA00022989"/>
    </source>
</evidence>
<reference evidence="10 13" key="2">
    <citation type="submission" date="2021-01" db="EMBL/GenBank/DDBJ databases">
        <title>FDA dAtabase for Regulatory Grade micrObial Sequences (FDA-ARGOS): Supporting development and validation of Infectious Disease Dx tests.</title>
        <authorList>
            <person name="Sproer C."/>
            <person name="Gronow S."/>
            <person name="Severitt S."/>
            <person name="Schroder I."/>
            <person name="Tallon L."/>
            <person name="Sadzewicz L."/>
            <person name="Zhao X."/>
            <person name="Boylan J."/>
            <person name="Ott S."/>
            <person name="Bowen H."/>
            <person name="Vavikolanu K."/>
            <person name="Mehta A."/>
            <person name="Aluvathingal J."/>
            <person name="Nadendla S."/>
            <person name="Lowell S."/>
            <person name="Myers T."/>
            <person name="Yan Y."/>
            <person name="Sichtig H."/>
        </authorList>
    </citation>
    <scope>NUCLEOTIDE SEQUENCE [LARGE SCALE GENOMIC DNA]</scope>
    <source>
        <strain evidence="10 13">FDAARGOS_1148</strain>
    </source>
</reference>
<evidence type="ECO:0000313" key="11">
    <source>
        <dbReference type="EMBL" id="RZI00371.1"/>
    </source>
</evidence>
<dbReference type="PANTHER" id="PTHR43495">
    <property type="entry name" value="GABA PERMEASE"/>
    <property type="match status" value="1"/>
</dbReference>
<evidence type="ECO:0000313" key="13">
    <source>
        <dbReference type="Proteomes" id="UP000595942"/>
    </source>
</evidence>
<feature type="transmembrane region" description="Helical" evidence="8">
    <location>
        <begin position="42"/>
        <end position="60"/>
    </location>
</feature>
<keyword evidence="5" id="KW-0029">Amino-acid transport</keyword>
<dbReference type="Proteomes" id="UP000293854">
    <property type="component" value="Unassembled WGS sequence"/>
</dbReference>
<evidence type="ECO:0000256" key="3">
    <source>
        <dbReference type="ARBA" id="ARBA00022475"/>
    </source>
</evidence>
<dbReference type="KEGG" id="scv:A4G25_10555"/>